<dbReference type="InterPro" id="IPR015943">
    <property type="entry name" value="WD40/YVTN_repeat-like_dom_sf"/>
</dbReference>
<accession>A0A8S3U6R8</accession>
<dbReference type="Pfam" id="PF23936">
    <property type="entry name" value="HB_ELP1"/>
    <property type="match status" value="1"/>
</dbReference>
<comment type="pathway">
    <text evidence="1">tRNA modification; 5-methoxycarbonylmethyl-2-thiouridine-tRNA biosynthesis.</text>
</comment>
<dbReference type="InterPro" id="IPR056165">
    <property type="entry name" value="Beta-prop_ELP1_2nd"/>
</dbReference>
<dbReference type="InterPro" id="IPR056166">
    <property type="entry name" value="TPR_ELP1"/>
</dbReference>
<dbReference type="Pfam" id="PF23925">
    <property type="entry name" value="A-sol_ELP1"/>
    <property type="match status" value="1"/>
</dbReference>
<dbReference type="Pfam" id="PF23797">
    <property type="entry name" value="Beta-prop_ELP1_2nd"/>
    <property type="match status" value="1"/>
</dbReference>
<dbReference type="GO" id="GO:0005829">
    <property type="term" value="C:cytosol"/>
    <property type="evidence" value="ECO:0007669"/>
    <property type="project" value="TreeGrafter"/>
</dbReference>
<evidence type="ECO:0000259" key="9">
    <source>
        <dbReference type="Pfam" id="PF04762"/>
    </source>
</evidence>
<evidence type="ECO:0000259" key="10">
    <source>
        <dbReference type="Pfam" id="PF23797"/>
    </source>
</evidence>
<evidence type="ECO:0000256" key="1">
    <source>
        <dbReference type="ARBA" id="ARBA00005043"/>
    </source>
</evidence>
<feature type="domain" description="ELP1 alpha-solenoid" evidence="12">
    <location>
        <begin position="711"/>
        <end position="910"/>
    </location>
</feature>
<dbReference type="GO" id="GO:0000049">
    <property type="term" value="F:tRNA binding"/>
    <property type="evidence" value="ECO:0007669"/>
    <property type="project" value="TreeGrafter"/>
</dbReference>
<dbReference type="GO" id="GO:0005634">
    <property type="term" value="C:nucleus"/>
    <property type="evidence" value="ECO:0007669"/>
    <property type="project" value="UniProtKB-SubCell"/>
</dbReference>
<feature type="compositionally biased region" description="Low complexity" evidence="8">
    <location>
        <begin position="1148"/>
        <end position="1170"/>
    </location>
</feature>
<keyword evidence="4" id="KW-0819">tRNA processing</keyword>
<evidence type="ECO:0000259" key="12">
    <source>
        <dbReference type="Pfam" id="PF23925"/>
    </source>
</evidence>
<dbReference type="EMBL" id="CAJPWZ010002589">
    <property type="protein sequence ID" value="CAG2241531.1"/>
    <property type="molecule type" value="Genomic_DNA"/>
</dbReference>
<evidence type="ECO:0000256" key="5">
    <source>
        <dbReference type="ARBA" id="ARBA00029535"/>
    </source>
</evidence>
<dbReference type="GO" id="GO:0033588">
    <property type="term" value="C:elongator holoenzyme complex"/>
    <property type="evidence" value="ECO:0007669"/>
    <property type="project" value="InterPro"/>
</dbReference>
<dbReference type="OrthoDB" id="40048at2759"/>
<gene>
    <name evidence="14" type="ORF">MEDL_53666</name>
</gene>
<dbReference type="InterPro" id="IPR056169">
    <property type="entry name" value="HB_ELP1"/>
</dbReference>
<evidence type="ECO:0000256" key="6">
    <source>
        <dbReference type="PIRNR" id="PIRNR017233"/>
    </source>
</evidence>
<comment type="similarity">
    <text evidence="2 6">Belongs to the ELP1/IKA1 family.</text>
</comment>
<dbReference type="Gene3D" id="2.130.10.10">
    <property type="entry name" value="YVTN repeat-like/Quinoprotein amine dehydrogenase"/>
    <property type="match status" value="1"/>
</dbReference>
<dbReference type="InterPro" id="IPR056164">
    <property type="entry name" value="Beta-prop_ELP1_1st"/>
</dbReference>
<keyword evidence="3 6" id="KW-0963">Cytoplasm</keyword>
<protein>
    <recommendedName>
        <fullName evidence="5 6">Elongator complex protein 1</fullName>
    </recommendedName>
</protein>
<dbReference type="Pfam" id="PF04762">
    <property type="entry name" value="Beta-prop_ELP1_1st"/>
    <property type="match status" value="1"/>
</dbReference>
<evidence type="ECO:0000256" key="7">
    <source>
        <dbReference type="SAM" id="Coils"/>
    </source>
</evidence>
<feature type="domain" description="ELP1 TPR" evidence="11">
    <location>
        <begin position="917"/>
        <end position="1065"/>
    </location>
</feature>
<dbReference type="SUPFAM" id="SSF69322">
    <property type="entry name" value="Tricorn protease domain 2"/>
    <property type="match status" value="1"/>
</dbReference>
<evidence type="ECO:0000259" key="11">
    <source>
        <dbReference type="Pfam" id="PF23878"/>
    </source>
</evidence>
<dbReference type="Pfam" id="PF23878">
    <property type="entry name" value="TPR_ELP1"/>
    <property type="match status" value="1"/>
</dbReference>
<comment type="function">
    <text evidence="6">Component of the elongator complex which is required for multiple tRNA modifications, including mcm5U (5-methoxycarbonylmethyl uridine), mcm5s2U (5-methoxycarbonylmethyl-2-thiouridine), and ncm5U (5-carbamoylmethyl uridine). The elongator complex catalyzes formation of carboxymethyluridine in the wobble base at position 34 in tRNAs.</text>
</comment>
<dbReference type="InterPro" id="IPR056167">
    <property type="entry name" value="A-sol_ELP1"/>
</dbReference>
<comment type="subcellular location">
    <subcellularLocation>
        <location evidence="6">Cytoplasm</location>
    </subcellularLocation>
    <subcellularLocation>
        <location evidence="6">Nucleus</location>
    </subcellularLocation>
</comment>
<dbReference type="PANTHER" id="PTHR12747">
    <property type="entry name" value="ELONGATOR COMPLEX PROTEIN 1"/>
    <property type="match status" value="1"/>
</dbReference>
<feature type="region of interest" description="Disordered" evidence="8">
    <location>
        <begin position="1141"/>
        <end position="1182"/>
    </location>
</feature>
<feature type="domain" description="ELP1 N-terminal second beta-propeller" evidence="10">
    <location>
        <begin position="391"/>
        <end position="687"/>
    </location>
</feature>
<evidence type="ECO:0000256" key="8">
    <source>
        <dbReference type="SAM" id="MobiDB-lite"/>
    </source>
</evidence>
<keyword evidence="15" id="KW-1185">Reference proteome</keyword>
<name>A0A8S3U6R8_MYTED</name>
<dbReference type="InterPro" id="IPR006849">
    <property type="entry name" value="Elp1"/>
</dbReference>
<feature type="compositionally biased region" description="Basic residues" evidence="8">
    <location>
        <begin position="1171"/>
        <end position="1182"/>
    </location>
</feature>
<comment type="caution">
    <text evidence="14">The sequence shown here is derived from an EMBL/GenBank/DDBJ whole genome shotgun (WGS) entry which is preliminary data.</text>
</comment>
<sequence>MRNLELLYSVQLSPLKDLEHIQCSAVDYDTGVIYCASSKCIVGLNPKDGQITGVVSLLTDDYMPTDGSGKVVGIQCIPDQQSVCVAIDNGNLLVWNVLVGDLECVGNVESGFTSMCWSPDLELLVLTTGQDTLIMMTREFDPVTEKSLHPEQFGSAEFVTVGWGKKETQFHGSVGKQAATVKPEDEKPALPWDDRKPRISWRGDGQFFVVSTISPISGARKLRVWSRECEHDSTSENIDGVEHALCWKPSGSLVASSMRKPNRHEIIFFEKNGLRHGEFTLPFGVKEVEVKEVLWNIDSTVLAVWCEDMATEDKISSKSYVQLWTVGNYHWYLKQSLYFNSDKPTSVIWDPEHAYKLHIVSSAGKYSQFTWSWATNCSCGKTENDQALVAVIDGDQVLLSPMRNMVVPPPMSAYSLQLPCAVNQVIFCCHGNTNDLAVLLENSQIAMYTFNESQTVDDTVKFDGAGGGSFAVCCKTPVLKGIYRIEGLPEGFNQNPLSVSHVTWLNEDNIILVLVDQSIGDHSIICNGNIQKEDAIIKISSTSDLEDHVFKLAVSNDSGHVGIQLPDGSLLKYDPVNESIMPWEDNSGQEINFPLPCTQMAVCDIGGQEVVLGLTDRYRFYVNNVEVATNCTSFAIHDEFLLLTTLSHTCRCICRKTKVDVLPTLSDGKEHPFDESIRRVERGSRIVHVVSEDTKLILQMPRGNLETIHPRALVLSAVRKALDRMNFKAAMILMKKHRINLNLMFDHNPKVFLDNVKEFVQQVESVNNINLFISDLYAEDVTVTMYTAAYQKTADDKEFPNKVNTVCDAVRQALIDNNENKYLLSILVTYVRKTTPELEKALLLVRALREKPLDQVVVSAEEALKYLLFLVDVNEMYDVALGTYDFDLVLMVAEKSQKDPKEYIPFLNLLRQLEGHYKHFTIDRYLKRYKKALNHITKCGAEHFNECVSLVKEHNLFTEALQLYSPGSQQYKHIATLYGEYLSEKSKDEEAGIMFIVKNWRQVFCMTARLKYSQDKEVDIAKKLSGQLKELRRHQEAAVILEQYVMDVEESIVCLIEGCLWEEALRMMYKHSRTDFIESNLKTALVETCEHQTDTLNNLHNDFDKYTNRLDAVRKQKEKERLEFLESGGDLGADADLYSDTSSATGESVQSSRYSSDSRQSTYSKSSGKSSKNRRKAEHKKWKLKEGSQYEDLALIAALSTIIKTVDNLRDEIQSLLKALVQFHFDKQAVDLQKKYSDCLSDIEKAIPDIWSDEATENKNEPVLGPMTTANSIAQAVQRGQVVSEKQDPIIRIAPTLNKDKKWKLVTLDIGKS</sequence>
<dbReference type="PANTHER" id="PTHR12747:SF0">
    <property type="entry name" value="ELONGATOR COMPLEX PROTEIN 1"/>
    <property type="match status" value="1"/>
</dbReference>
<dbReference type="GO" id="GO:0002926">
    <property type="term" value="P:tRNA wobble base 5-methoxycarbonylmethyl-2-thiouridinylation"/>
    <property type="evidence" value="ECO:0007669"/>
    <property type="project" value="TreeGrafter"/>
</dbReference>
<proteinExistence type="inferred from homology"/>
<evidence type="ECO:0000313" key="15">
    <source>
        <dbReference type="Proteomes" id="UP000683360"/>
    </source>
</evidence>
<evidence type="ECO:0000259" key="13">
    <source>
        <dbReference type="Pfam" id="PF23936"/>
    </source>
</evidence>
<dbReference type="Proteomes" id="UP000683360">
    <property type="component" value="Unassembled WGS sequence"/>
</dbReference>
<organism evidence="14 15">
    <name type="scientific">Mytilus edulis</name>
    <name type="common">Blue mussel</name>
    <dbReference type="NCBI Taxonomy" id="6550"/>
    <lineage>
        <taxon>Eukaryota</taxon>
        <taxon>Metazoa</taxon>
        <taxon>Spiralia</taxon>
        <taxon>Lophotrochozoa</taxon>
        <taxon>Mollusca</taxon>
        <taxon>Bivalvia</taxon>
        <taxon>Autobranchia</taxon>
        <taxon>Pteriomorphia</taxon>
        <taxon>Mytilida</taxon>
        <taxon>Mytiloidea</taxon>
        <taxon>Mytilidae</taxon>
        <taxon>Mytilinae</taxon>
        <taxon>Mytilus</taxon>
    </lineage>
</organism>
<evidence type="ECO:0000256" key="4">
    <source>
        <dbReference type="ARBA" id="ARBA00022694"/>
    </source>
</evidence>
<evidence type="ECO:0000313" key="14">
    <source>
        <dbReference type="EMBL" id="CAG2241531.1"/>
    </source>
</evidence>
<feature type="domain" description="ELP1 three-helical bundle" evidence="13">
    <location>
        <begin position="1075"/>
        <end position="1250"/>
    </location>
</feature>
<evidence type="ECO:0000256" key="2">
    <source>
        <dbReference type="ARBA" id="ARBA00006086"/>
    </source>
</evidence>
<keyword evidence="7" id="KW-0175">Coiled coil</keyword>
<dbReference type="PIRSF" id="PIRSF017233">
    <property type="entry name" value="IKAP"/>
    <property type="match status" value="1"/>
</dbReference>
<feature type="coiled-coil region" evidence="7">
    <location>
        <begin position="1096"/>
        <end position="1123"/>
    </location>
</feature>
<evidence type="ECO:0000256" key="3">
    <source>
        <dbReference type="ARBA" id="ARBA00022490"/>
    </source>
</evidence>
<feature type="domain" description="ELP1 first N-terminal beta-propeller" evidence="9">
    <location>
        <begin position="1"/>
        <end position="352"/>
    </location>
</feature>
<keyword evidence="6" id="KW-0539">Nucleus</keyword>
<reference evidence="14" key="1">
    <citation type="submission" date="2021-03" db="EMBL/GenBank/DDBJ databases">
        <authorList>
            <person name="Bekaert M."/>
        </authorList>
    </citation>
    <scope>NUCLEOTIDE SEQUENCE</scope>
</reference>